<evidence type="ECO:0000313" key="8">
    <source>
        <dbReference type="EMBL" id="GJN93732.1"/>
    </source>
</evidence>
<keyword evidence="3 5" id="KW-0862">Zinc</keyword>
<evidence type="ECO:0000256" key="1">
    <source>
        <dbReference type="ARBA" id="ARBA00022723"/>
    </source>
</evidence>
<sequence length="340" mass="35008">MPPSVAAPRLVLMDALHGDLTSLRACAQYHKLCLKCVQCNRLLEPRLLVDHDGQAYCNACHAKSYGTKGYGAGGALVGEYAPRPPSPTKSSTPASPAPPPRPVSAAAPPPPAPALPNRPVFSPAPPSPSAAPVAAAPPASPAQAPAAPAPAARALPPRPVPPPKPSSVQSTLSPASPSAVPPAPRPLSPTPERSSSSDDTPSGKPAPPPFDEDDQRGPLSSLSLSSAPTLPLNLVSGPSIARKPPVGSRPPAAASPAPSYTSLASLCPRCSKQVYHAERVQALSRAWHRACLRCTACGTGMGAAPGRVEERDGEPYCQRCYRERWGITGGMGLATRPNLY</sequence>
<evidence type="ECO:0000259" key="7">
    <source>
        <dbReference type="PROSITE" id="PS50023"/>
    </source>
</evidence>
<evidence type="ECO:0000256" key="5">
    <source>
        <dbReference type="PROSITE-ProRule" id="PRU00125"/>
    </source>
</evidence>
<feature type="compositionally biased region" description="Pro residues" evidence="6">
    <location>
        <begin position="179"/>
        <end position="189"/>
    </location>
</feature>
<feature type="domain" description="LIM zinc-binding" evidence="7">
    <location>
        <begin position="265"/>
        <end position="327"/>
    </location>
</feature>
<accession>A0AAV5GWM4</accession>
<feature type="compositionally biased region" description="Pro residues" evidence="6">
    <location>
        <begin position="95"/>
        <end position="129"/>
    </location>
</feature>
<comment type="caution">
    <text evidence="8">The sequence shown here is derived from an EMBL/GenBank/DDBJ whole genome shotgun (WGS) entry which is preliminary data.</text>
</comment>
<keyword evidence="4 5" id="KW-0440">LIM domain</keyword>
<evidence type="ECO:0000256" key="3">
    <source>
        <dbReference type="ARBA" id="ARBA00022833"/>
    </source>
</evidence>
<feature type="compositionally biased region" description="Low complexity" evidence="6">
    <location>
        <begin position="130"/>
        <end position="155"/>
    </location>
</feature>
<keyword evidence="2" id="KW-0677">Repeat</keyword>
<dbReference type="Gene3D" id="2.10.110.10">
    <property type="entry name" value="Cysteine Rich Protein"/>
    <property type="match status" value="2"/>
</dbReference>
<evidence type="ECO:0000256" key="6">
    <source>
        <dbReference type="SAM" id="MobiDB-lite"/>
    </source>
</evidence>
<dbReference type="Pfam" id="PF00412">
    <property type="entry name" value="LIM"/>
    <property type="match status" value="2"/>
</dbReference>
<evidence type="ECO:0000256" key="2">
    <source>
        <dbReference type="ARBA" id="ARBA00022737"/>
    </source>
</evidence>
<dbReference type="PROSITE" id="PS50023">
    <property type="entry name" value="LIM_DOMAIN_2"/>
    <property type="match status" value="1"/>
</dbReference>
<keyword evidence="1 5" id="KW-0479">Metal-binding</keyword>
<dbReference type="InterPro" id="IPR001781">
    <property type="entry name" value="Znf_LIM"/>
</dbReference>
<proteinExistence type="predicted"/>
<evidence type="ECO:0000256" key="4">
    <source>
        <dbReference type="ARBA" id="ARBA00023038"/>
    </source>
</evidence>
<dbReference type="EMBL" id="BQKY01000015">
    <property type="protein sequence ID" value="GJN93732.1"/>
    <property type="molecule type" value="Genomic_DNA"/>
</dbReference>
<gene>
    <name evidence="8" type="ORF">Rhopal_006789-T1</name>
</gene>
<dbReference type="Proteomes" id="UP001342314">
    <property type="component" value="Unassembled WGS sequence"/>
</dbReference>
<dbReference type="PANTHER" id="PTHR46074:SF5">
    <property type="entry name" value="LIM DOMAIN-CONTAINING PROTEIN C"/>
    <property type="match status" value="1"/>
</dbReference>
<reference evidence="8 9" key="1">
    <citation type="submission" date="2021-12" db="EMBL/GenBank/DDBJ databases">
        <title>High titer production of polyol ester of fatty acids by Rhodotorula paludigena BS15 towards product separation-free biomass refinery.</title>
        <authorList>
            <person name="Mano J."/>
            <person name="Ono H."/>
            <person name="Tanaka T."/>
            <person name="Naito K."/>
            <person name="Sushida H."/>
            <person name="Ike M."/>
            <person name="Tokuyasu K."/>
            <person name="Kitaoka M."/>
        </authorList>
    </citation>
    <scope>NUCLEOTIDE SEQUENCE [LARGE SCALE GENOMIC DNA]</scope>
    <source>
        <strain evidence="8 9">BS15</strain>
    </source>
</reference>
<keyword evidence="9" id="KW-1185">Reference proteome</keyword>
<dbReference type="FunFam" id="2.10.110.10:FF:000001">
    <property type="entry name" value="Cysteine and glycine-rich protein 1"/>
    <property type="match status" value="1"/>
</dbReference>
<dbReference type="SMART" id="SM00132">
    <property type="entry name" value="LIM"/>
    <property type="match status" value="2"/>
</dbReference>
<feature type="compositionally biased region" description="Low complexity" evidence="6">
    <location>
        <begin position="166"/>
        <end position="178"/>
    </location>
</feature>
<feature type="region of interest" description="Disordered" evidence="6">
    <location>
        <begin position="81"/>
        <end position="230"/>
    </location>
</feature>
<organism evidence="8 9">
    <name type="scientific">Rhodotorula paludigena</name>
    <dbReference type="NCBI Taxonomy" id="86838"/>
    <lineage>
        <taxon>Eukaryota</taxon>
        <taxon>Fungi</taxon>
        <taxon>Dikarya</taxon>
        <taxon>Basidiomycota</taxon>
        <taxon>Pucciniomycotina</taxon>
        <taxon>Microbotryomycetes</taxon>
        <taxon>Sporidiobolales</taxon>
        <taxon>Sporidiobolaceae</taxon>
        <taxon>Rhodotorula</taxon>
    </lineage>
</organism>
<feature type="compositionally biased region" description="Pro residues" evidence="6">
    <location>
        <begin position="156"/>
        <end position="165"/>
    </location>
</feature>
<dbReference type="CDD" id="cd09401">
    <property type="entry name" value="LIM_TLP_like"/>
    <property type="match status" value="1"/>
</dbReference>
<dbReference type="SUPFAM" id="SSF57716">
    <property type="entry name" value="Glucocorticoid receptor-like (DNA-binding domain)"/>
    <property type="match status" value="3"/>
</dbReference>
<dbReference type="GO" id="GO:0030695">
    <property type="term" value="F:GTPase regulator activity"/>
    <property type="evidence" value="ECO:0007669"/>
    <property type="project" value="UniProtKB-ARBA"/>
</dbReference>
<dbReference type="GO" id="GO:0046872">
    <property type="term" value="F:metal ion binding"/>
    <property type="evidence" value="ECO:0007669"/>
    <property type="project" value="UniProtKB-KW"/>
</dbReference>
<dbReference type="PRINTS" id="PR01217">
    <property type="entry name" value="PRICHEXTENSN"/>
</dbReference>
<name>A0AAV5GWM4_9BASI</name>
<dbReference type="PROSITE" id="PS00478">
    <property type="entry name" value="LIM_DOMAIN_1"/>
    <property type="match status" value="1"/>
</dbReference>
<dbReference type="AlphaFoldDB" id="A0AAV5GWM4"/>
<dbReference type="PANTHER" id="PTHR46074">
    <property type="entry name" value="CYSTEINE-RICH PROTEIN CRIP FAMILY MEMBER"/>
    <property type="match status" value="1"/>
</dbReference>
<protein>
    <recommendedName>
        <fullName evidence="7">LIM zinc-binding domain-containing protein</fullName>
    </recommendedName>
</protein>
<feature type="compositionally biased region" description="Low complexity" evidence="6">
    <location>
        <begin position="218"/>
        <end position="230"/>
    </location>
</feature>
<evidence type="ECO:0000313" key="9">
    <source>
        <dbReference type="Proteomes" id="UP001342314"/>
    </source>
</evidence>